<feature type="region of interest" description="Disordered" evidence="6">
    <location>
        <begin position="180"/>
        <end position="200"/>
    </location>
</feature>
<sequence length="200" mass="22575">MGLLGNGGDPSQFGVSNFSGSPYSIEGSPRSEVSEHNSKDHQPHKVVSKKRKTLPRWSEKMRVCPETGSEGRLDGYNWRKYGQKDILGANHPSGKHSCIQERLKQKKENLIVQNKEEESRRHAQQVLMVSTEPTLKVETQELDTKEGSFPYFSFPSTPIDSENVETQLFPESTNFIGTSYTPPFCPQQHPSPISHCHHAR</sequence>
<proteinExistence type="predicted"/>
<accession>A0AAW2T0M9</accession>
<reference evidence="8" key="2">
    <citation type="journal article" date="2024" name="Plant">
        <title>Genomic evolution and insights into agronomic trait innovations of Sesamum species.</title>
        <authorList>
            <person name="Miao H."/>
            <person name="Wang L."/>
            <person name="Qu L."/>
            <person name="Liu H."/>
            <person name="Sun Y."/>
            <person name="Le M."/>
            <person name="Wang Q."/>
            <person name="Wei S."/>
            <person name="Zheng Y."/>
            <person name="Lin W."/>
            <person name="Duan Y."/>
            <person name="Cao H."/>
            <person name="Xiong S."/>
            <person name="Wang X."/>
            <person name="Wei L."/>
            <person name="Li C."/>
            <person name="Ma Q."/>
            <person name="Ju M."/>
            <person name="Zhao R."/>
            <person name="Li G."/>
            <person name="Mu C."/>
            <person name="Tian Q."/>
            <person name="Mei H."/>
            <person name="Zhang T."/>
            <person name="Gao T."/>
            <person name="Zhang H."/>
        </authorList>
    </citation>
    <scope>NUCLEOTIDE SEQUENCE</scope>
    <source>
        <strain evidence="8">KEN8</strain>
    </source>
</reference>
<dbReference type="PANTHER" id="PTHR32096:SF36">
    <property type="entry name" value="WRKY TRANSCRIPTION FACTOR 41-RELATED"/>
    <property type="match status" value="1"/>
</dbReference>
<feature type="compositionally biased region" description="Basic residues" evidence="6">
    <location>
        <begin position="44"/>
        <end position="54"/>
    </location>
</feature>
<reference evidence="8" key="1">
    <citation type="submission" date="2020-06" db="EMBL/GenBank/DDBJ databases">
        <authorList>
            <person name="Li T."/>
            <person name="Hu X."/>
            <person name="Zhang T."/>
            <person name="Song X."/>
            <person name="Zhang H."/>
            <person name="Dai N."/>
            <person name="Sheng W."/>
            <person name="Hou X."/>
            <person name="Wei L."/>
        </authorList>
    </citation>
    <scope>NUCLEOTIDE SEQUENCE</scope>
    <source>
        <strain evidence="8">KEN8</strain>
        <tissue evidence="8">Leaf</tissue>
    </source>
</reference>
<keyword evidence="2" id="KW-0805">Transcription regulation</keyword>
<dbReference type="InterPro" id="IPR044810">
    <property type="entry name" value="WRKY_plant"/>
</dbReference>
<keyword evidence="5" id="KW-0539">Nucleus</keyword>
<dbReference type="GO" id="GO:0000976">
    <property type="term" value="F:transcription cis-regulatory region binding"/>
    <property type="evidence" value="ECO:0007669"/>
    <property type="project" value="TreeGrafter"/>
</dbReference>
<evidence type="ECO:0000256" key="3">
    <source>
        <dbReference type="ARBA" id="ARBA00023125"/>
    </source>
</evidence>
<feature type="compositionally biased region" description="Basic and acidic residues" evidence="6">
    <location>
        <begin position="57"/>
        <end position="69"/>
    </location>
</feature>
<dbReference type="SMART" id="SM00774">
    <property type="entry name" value="WRKY"/>
    <property type="match status" value="1"/>
</dbReference>
<dbReference type="SUPFAM" id="SSF118290">
    <property type="entry name" value="WRKY DNA-binding domain"/>
    <property type="match status" value="1"/>
</dbReference>
<dbReference type="InterPro" id="IPR003657">
    <property type="entry name" value="WRKY_dom"/>
</dbReference>
<keyword evidence="4" id="KW-0804">Transcription</keyword>
<dbReference type="AlphaFoldDB" id="A0AAW2T0M9"/>
<gene>
    <name evidence="8" type="ORF">Scaly_0246800</name>
</gene>
<dbReference type="InterPro" id="IPR036576">
    <property type="entry name" value="WRKY_dom_sf"/>
</dbReference>
<keyword evidence="3" id="KW-0238">DNA-binding</keyword>
<comment type="caution">
    <text evidence="8">The sequence shown here is derived from an EMBL/GenBank/DDBJ whole genome shotgun (WGS) entry which is preliminary data.</text>
</comment>
<organism evidence="8">
    <name type="scientific">Sesamum calycinum</name>
    <dbReference type="NCBI Taxonomy" id="2727403"/>
    <lineage>
        <taxon>Eukaryota</taxon>
        <taxon>Viridiplantae</taxon>
        <taxon>Streptophyta</taxon>
        <taxon>Embryophyta</taxon>
        <taxon>Tracheophyta</taxon>
        <taxon>Spermatophyta</taxon>
        <taxon>Magnoliopsida</taxon>
        <taxon>eudicotyledons</taxon>
        <taxon>Gunneridae</taxon>
        <taxon>Pentapetalae</taxon>
        <taxon>asterids</taxon>
        <taxon>lamiids</taxon>
        <taxon>Lamiales</taxon>
        <taxon>Pedaliaceae</taxon>
        <taxon>Sesamum</taxon>
    </lineage>
</organism>
<feature type="compositionally biased region" description="Basic and acidic residues" evidence="6">
    <location>
        <begin position="32"/>
        <end position="43"/>
    </location>
</feature>
<name>A0AAW2T0M9_9LAMI</name>
<dbReference type="GO" id="GO:0005634">
    <property type="term" value="C:nucleus"/>
    <property type="evidence" value="ECO:0007669"/>
    <property type="project" value="UniProtKB-SubCell"/>
</dbReference>
<dbReference type="GO" id="GO:0003700">
    <property type="term" value="F:DNA-binding transcription factor activity"/>
    <property type="evidence" value="ECO:0007669"/>
    <property type="project" value="InterPro"/>
</dbReference>
<evidence type="ECO:0000256" key="4">
    <source>
        <dbReference type="ARBA" id="ARBA00023163"/>
    </source>
</evidence>
<evidence type="ECO:0000259" key="7">
    <source>
        <dbReference type="PROSITE" id="PS50811"/>
    </source>
</evidence>
<comment type="subcellular location">
    <subcellularLocation>
        <location evidence="1">Nucleus</location>
    </subcellularLocation>
</comment>
<feature type="compositionally biased region" description="Polar residues" evidence="6">
    <location>
        <begin position="13"/>
        <end position="22"/>
    </location>
</feature>
<evidence type="ECO:0000256" key="6">
    <source>
        <dbReference type="SAM" id="MobiDB-lite"/>
    </source>
</evidence>
<dbReference type="PANTHER" id="PTHR32096">
    <property type="entry name" value="WRKY TRANSCRIPTION FACTOR 30-RELATED-RELATED"/>
    <property type="match status" value="1"/>
</dbReference>
<dbReference type="PROSITE" id="PS50811">
    <property type="entry name" value="WRKY"/>
    <property type="match status" value="1"/>
</dbReference>
<dbReference type="Gene3D" id="2.20.25.80">
    <property type="entry name" value="WRKY domain"/>
    <property type="match status" value="1"/>
</dbReference>
<protein>
    <submittedName>
        <fullName evidence="8">WRKY transcription factor 53</fullName>
    </submittedName>
</protein>
<dbReference type="Pfam" id="PF03106">
    <property type="entry name" value="WRKY"/>
    <property type="match status" value="1"/>
</dbReference>
<evidence type="ECO:0000256" key="2">
    <source>
        <dbReference type="ARBA" id="ARBA00023015"/>
    </source>
</evidence>
<feature type="domain" description="WRKY" evidence="7">
    <location>
        <begin position="74"/>
        <end position="127"/>
    </location>
</feature>
<evidence type="ECO:0000256" key="5">
    <source>
        <dbReference type="ARBA" id="ARBA00023242"/>
    </source>
</evidence>
<dbReference type="EMBL" id="JACGWM010000001">
    <property type="protein sequence ID" value="KAL0397984.1"/>
    <property type="molecule type" value="Genomic_DNA"/>
</dbReference>
<evidence type="ECO:0000313" key="8">
    <source>
        <dbReference type="EMBL" id="KAL0397984.1"/>
    </source>
</evidence>
<evidence type="ECO:0000256" key="1">
    <source>
        <dbReference type="ARBA" id="ARBA00004123"/>
    </source>
</evidence>
<feature type="region of interest" description="Disordered" evidence="6">
    <location>
        <begin position="1"/>
        <end position="69"/>
    </location>
</feature>